<dbReference type="SUPFAM" id="SSF46689">
    <property type="entry name" value="Homeodomain-like"/>
    <property type="match status" value="1"/>
</dbReference>
<dbReference type="Gene3D" id="3.30.420.10">
    <property type="entry name" value="Ribonuclease H-like superfamily/Ribonuclease H"/>
    <property type="match status" value="1"/>
</dbReference>
<keyword evidence="4" id="KW-1185">Reference proteome</keyword>
<dbReference type="Pfam" id="PF13565">
    <property type="entry name" value="HTH_32"/>
    <property type="match status" value="1"/>
</dbReference>
<reference evidence="3 4" key="1">
    <citation type="submission" date="2015-01" db="EMBL/GenBank/DDBJ databases">
        <title>Draft genome of the acidophilic iron oxidizer Ferrimicrobium acidiphilum strain T23.</title>
        <authorList>
            <person name="Poehlein A."/>
            <person name="Eisen S."/>
            <person name="Schloemann M."/>
            <person name="Johnson B.D."/>
            <person name="Daniel R."/>
            <person name="Muehling M."/>
        </authorList>
    </citation>
    <scope>NUCLEOTIDE SEQUENCE [LARGE SCALE GENOMIC DNA]</scope>
    <source>
        <strain evidence="3 4">T23</strain>
    </source>
</reference>
<dbReference type="AlphaFoldDB" id="A0A0D8FQ37"/>
<dbReference type="InterPro" id="IPR036397">
    <property type="entry name" value="RNaseH_sf"/>
</dbReference>
<dbReference type="InterPro" id="IPR052702">
    <property type="entry name" value="MscS-like_channel"/>
</dbReference>
<evidence type="ECO:0000313" key="4">
    <source>
        <dbReference type="Proteomes" id="UP000032336"/>
    </source>
</evidence>
<dbReference type="SUPFAM" id="SSF53098">
    <property type="entry name" value="Ribonuclease H-like"/>
    <property type="match status" value="1"/>
</dbReference>
<dbReference type="InterPro" id="IPR038717">
    <property type="entry name" value="Tc1-like_DDE_dom"/>
</dbReference>
<dbReference type="InterPro" id="IPR012337">
    <property type="entry name" value="RNaseH-like_sf"/>
</dbReference>
<dbReference type="PANTHER" id="PTHR30347">
    <property type="entry name" value="POTASSIUM CHANNEL RELATED"/>
    <property type="match status" value="1"/>
</dbReference>
<gene>
    <name evidence="3" type="ORF">FEAC_30040</name>
</gene>
<dbReference type="InterPro" id="IPR036388">
    <property type="entry name" value="WH-like_DNA-bd_sf"/>
</dbReference>
<dbReference type="InterPro" id="IPR009057">
    <property type="entry name" value="Homeodomain-like_sf"/>
</dbReference>
<dbReference type="NCBIfam" id="NF033545">
    <property type="entry name" value="transpos_IS630"/>
    <property type="match status" value="1"/>
</dbReference>
<evidence type="ECO:0000313" key="3">
    <source>
        <dbReference type="EMBL" id="KJE75251.1"/>
    </source>
</evidence>
<dbReference type="PANTHER" id="PTHR30347:SF1">
    <property type="entry name" value="MECHANOSENSITIVE CHANNEL MSCK"/>
    <property type="match status" value="1"/>
</dbReference>
<evidence type="ECO:0000256" key="1">
    <source>
        <dbReference type="SAM" id="MobiDB-lite"/>
    </source>
</evidence>
<dbReference type="Gene3D" id="1.10.10.10">
    <property type="entry name" value="Winged helix-like DNA-binding domain superfamily/Winged helix DNA-binding domain"/>
    <property type="match status" value="1"/>
</dbReference>
<dbReference type="PATRIC" id="fig|1121877.4.peg.3394"/>
<accession>A0A0D8FQ37</accession>
<dbReference type="Proteomes" id="UP000032336">
    <property type="component" value="Unassembled WGS sequence"/>
</dbReference>
<name>A0A0D8FQ37_9ACTN</name>
<evidence type="ECO:0000259" key="2">
    <source>
        <dbReference type="Pfam" id="PF13358"/>
    </source>
</evidence>
<organism evidence="3 4">
    <name type="scientific">Ferrimicrobium acidiphilum DSM 19497</name>
    <dbReference type="NCBI Taxonomy" id="1121877"/>
    <lineage>
        <taxon>Bacteria</taxon>
        <taxon>Bacillati</taxon>
        <taxon>Actinomycetota</taxon>
        <taxon>Acidimicrobiia</taxon>
        <taxon>Acidimicrobiales</taxon>
        <taxon>Acidimicrobiaceae</taxon>
        <taxon>Ferrimicrobium</taxon>
    </lineage>
</organism>
<comment type="caution">
    <text evidence="3">The sequence shown here is derived from an EMBL/GenBank/DDBJ whole genome shotgun (WGS) entry which is preliminary data.</text>
</comment>
<dbReference type="Pfam" id="PF13358">
    <property type="entry name" value="DDE_3"/>
    <property type="match status" value="1"/>
</dbReference>
<dbReference type="EMBL" id="JXUW01000053">
    <property type="protein sequence ID" value="KJE75251.1"/>
    <property type="molecule type" value="Genomic_DNA"/>
</dbReference>
<dbReference type="eggNOG" id="COG3335">
    <property type="taxonomic scope" value="Bacteria"/>
</dbReference>
<proteinExistence type="predicted"/>
<dbReference type="GO" id="GO:0003676">
    <property type="term" value="F:nucleic acid binding"/>
    <property type="evidence" value="ECO:0007669"/>
    <property type="project" value="InterPro"/>
</dbReference>
<feature type="domain" description="Tc1-like transposase DDE" evidence="2">
    <location>
        <begin position="197"/>
        <end position="341"/>
    </location>
</feature>
<feature type="region of interest" description="Disordered" evidence="1">
    <location>
        <begin position="1"/>
        <end position="28"/>
    </location>
</feature>
<sequence>MTMAKQISRATQAARDSEGTKKRTGRKPTYVVTLSDEDKEFLTSFIAKRNAPAAQVTRAKIALLANEHVRLCDIADELDISTFTVQKWIKRFALYGVGTLADTPRPGTPRTHGDDKITEIIRLTTMTEPPDSSTHWSTNTMAAVAGVSPSTVGRIWRTFGLKPHMVESFTVSNDPEFTEKVRDVAGIYLNPPEAAIVLCVDEKTQVQALDRTQPIRPMVPGVPLRQTTEYKRNGISNLYAALNVASGKVITKMTVAHRAIEFIEFLEIIDKNVPKELGVHVVLDNYAAHKTESVRMWLLAHPRFQFHFTPTYSSWMNQVERWFSALTTKYLQRSVHHSVTELNEGITEWAEAWNKNPKPFIWTKSADEIFASMQKYLGPSVSEQTSD</sequence>
<protein>
    <submittedName>
        <fullName evidence="3">Integrase core domain protein</fullName>
    </submittedName>
</protein>
<dbReference type="InterPro" id="IPR047655">
    <property type="entry name" value="Transpos_IS630-like"/>
</dbReference>